<dbReference type="GO" id="GO:0030246">
    <property type="term" value="F:carbohydrate binding"/>
    <property type="evidence" value="ECO:0007669"/>
    <property type="project" value="TreeGrafter"/>
</dbReference>
<gene>
    <name evidence="4" type="ORF">FRC54_07800</name>
</gene>
<dbReference type="Gene3D" id="3.40.50.2300">
    <property type="match status" value="2"/>
</dbReference>
<comment type="subcellular location">
    <subcellularLocation>
        <location evidence="1">Cell envelope</location>
    </subcellularLocation>
</comment>
<dbReference type="PANTHER" id="PTHR30036">
    <property type="entry name" value="D-XYLOSE-BINDING PERIPLASMIC PROTEIN"/>
    <property type="match status" value="1"/>
</dbReference>
<reference evidence="4" key="1">
    <citation type="journal article" date="2020" name="Appl. Environ. Microbiol.">
        <title>Medium-Chain Fatty Acid Synthesis by 'Candidatus Weimeria bifida' gen. nov., sp. nov., and 'Candidatus Pseudoramibacter fermentans' sp. nov.</title>
        <authorList>
            <person name="Scarborough M.J."/>
            <person name="Myers K.S."/>
            <person name="Donohue T.J."/>
            <person name="Noguera D.R."/>
        </authorList>
    </citation>
    <scope>NUCLEOTIDE SEQUENCE</scope>
    <source>
        <strain evidence="4">LCO1.1</strain>
    </source>
</reference>
<evidence type="ECO:0000313" key="5">
    <source>
        <dbReference type="Proteomes" id="UP000460257"/>
    </source>
</evidence>
<proteinExistence type="inferred from homology"/>
<dbReference type="Proteomes" id="UP000460257">
    <property type="component" value="Unassembled WGS sequence"/>
</dbReference>
<dbReference type="EMBL" id="VOGC01000006">
    <property type="protein sequence ID" value="MQN01808.1"/>
    <property type="molecule type" value="Genomic_DNA"/>
</dbReference>
<comment type="similarity">
    <text evidence="2">Belongs to the bacterial solute-binding protein 2 family.</text>
</comment>
<keyword evidence="5" id="KW-1185">Reference proteome</keyword>
<accession>A0A6N7IZM7</accession>
<dbReference type="AlphaFoldDB" id="A0A6N7IZM7"/>
<evidence type="ECO:0000313" key="4">
    <source>
        <dbReference type="EMBL" id="MQN01808.1"/>
    </source>
</evidence>
<dbReference type="InterPro" id="IPR025997">
    <property type="entry name" value="SBP_2_dom"/>
</dbReference>
<dbReference type="SUPFAM" id="SSF53822">
    <property type="entry name" value="Periplasmic binding protein-like I"/>
    <property type="match status" value="1"/>
</dbReference>
<evidence type="ECO:0000256" key="1">
    <source>
        <dbReference type="ARBA" id="ARBA00004196"/>
    </source>
</evidence>
<dbReference type="InterPro" id="IPR028082">
    <property type="entry name" value="Peripla_BP_I"/>
</dbReference>
<dbReference type="PANTHER" id="PTHR30036:SF7">
    <property type="entry name" value="ABC TRANSPORTER PERIPLASMIC-BINDING PROTEIN YPHF"/>
    <property type="match status" value="1"/>
</dbReference>
<comment type="caution">
    <text evidence="4">The sequence shown here is derived from an EMBL/GenBank/DDBJ whole genome shotgun (WGS) entry which is preliminary data.</text>
</comment>
<evidence type="ECO:0000256" key="2">
    <source>
        <dbReference type="ARBA" id="ARBA00007639"/>
    </source>
</evidence>
<protein>
    <submittedName>
        <fullName evidence="4">Sugar ABC transporter substrate-binding protein</fullName>
    </submittedName>
</protein>
<dbReference type="CDD" id="cd06307">
    <property type="entry name" value="PBP1_sugar_binding"/>
    <property type="match status" value="1"/>
</dbReference>
<dbReference type="GO" id="GO:0030288">
    <property type="term" value="C:outer membrane-bounded periplasmic space"/>
    <property type="evidence" value="ECO:0007669"/>
    <property type="project" value="TreeGrafter"/>
</dbReference>
<organism evidence="4 5">
    <name type="scientific">Candidatus Weimeria bifida</name>
    <dbReference type="NCBI Taxonomy" id="2599074"/>
    <lineage>
        <taxon>Bacteria</taxon>
        <taxon>Bacillati</taxon>
        <taxon>Bacillota</taxon>
        <taxon>Clostridia</taxon>
        <taxon>Lachnospirales</taxon>
        <taxon>Lachnospiraceae</taxon>
        <taxon>Candidatus Weimeria</taxon>
    </lineage>
</organism>
<feature type="domain" description="Periplasmic binding protein" evidence="3">
    <location>
        <begin position="41"/>
        <end position="285"/>
    </location>
</feature>
<name>A0A6N7IZM7_9FIRM</name>
<dbReference type="InterPro" id="IPR050555">
    <property type="entry name" value="Bact_Solute-Bind_Prot2"/>
</dbReference>
<dbReference type="Pfam" id="PF13407">
    <property type="entry name" value="Peripla_BP_4"/>
    <property type="match status" value="1"/>
</dbReference>
<sequence>MPEQKKKQTVRTQISTVVNDKPCGRIGVIFYTPSTSIGPSRDAFFNDVYNGIVMEAARFDEHIEVVRHFSQMNATDQSRDIEAMAKSGIKGLIVAPIADPLVAETLRKVSEKGIPVVTVHTDIENSGRIAYVGTDPYKAGKAAAAQMCQICDADTEVGIVTGFRRIKVHEERIRGFMDYLKDNPKNLTVDSIGECRDEDYKAYEIVQKMKTDHPGISAFFFATTNGVYGGCRGIFTMTTRLKFHVITLGVYDSTREYIRKGLIDCAVYQNPLRQGIDAVRILADKVFEGREPENEITYEELAIKTPECLYL</sequence>
<evidence type="ECO:0000259" key="3">
    <source>
        <dbReference type="Pfam" id="PF13407"/>
    </source>
</evidence>